<dbReference type="Proteomes" id="UP000639772">
    <property type="component" value="Chromosome 9"/>
</dbReference>
<feature type="coiled-coil region" evidence="6">
    <location>
        <begin position="5"/>
        <end position="32"/>
    </location>
</feature>
<comment type="caution">
    <text evidence="7">The sequence shown here is derived from an EMBL/GenBank/DDBJ whole genome shotgun (WGS) entry which is preliminary data.</text>
</comment>
<evidence type="ECO:0000256" key="6">
    <source>
        <dbReference type="SAM" id="Coils"/>
    </source>
</evidence>
<dbReference type="PANTHER" id="PTHR37739">
    <property type="entry name" value="KINESIN-LIKE PROTEIN KIN-12D"/>
    <property type="match status" value="1"/>
</dbReference>
<reference evidence="7 8" key="1">
    <citation type="journal article" date="2020" name="Nat. Food">
        <title>A phased Vanilla planifolia genome enables genetic improvement of flavour and production.</title>
        <authorList>
            <person name="Hasing T."/>
            <person name="Tang H."/>
            <person name="Brym M."/>
            <person name="Khazi F."/>
            <person name="Huang T."/>
            <person name="Chambers A.H."/>
        </authorList>
    </citation>
    <scope>NUCLEOTIDE SEQUENCE [LARGE SCALE GENOMIC DNA]</scope>
    <source>
        <tissue evidence="7">Leaf</tissue>
    </source>
</reference>
<dbReference type="OrthoDB" id="3176171at2759"/>
<gene>
    <name evidence="7" type="ORF">HPP92_018250</name>
</gene>
<evidence type="ECO:0000256" key="3">
    <source>
        <dbReference type="ARBA" id="ARBA00022840"/>
    </source>
</evidence>
<keyword evidence="2" id="KW-0547">Nucleotide-binding</keyword>
<keyword evidence="5" id="KW-0505">Motor protein</keyword>
<organism evidence="7 8">
    <name type="scientific">Vanilla planifolia</name>
    <name type="common">Vanilla</name>
    <dbReference type="NCBI Taxonomy" id="51239"/>
    <lineage>
        <taxon>Eukaryota</taxon>
        <taxon>Viridiplantae</taxon>
        <taxon>Streptophyta</taxon>
        <taxon>Embryophyta</taxon>
        <taxon>Tracheophyta</taxon>
        <taxon>Spermatophyta</taxon>
        <taxon>Magnoliopsida</taxon>
        <taxon>Liliopsida</taxon>
        <taxon>Asparagales</taxon>
        <taxon>Orchidaceae</taxon>
        <taxon>Vanilloideae</taxon>
        <taxon>Vanilleae</taxon>
        <taxon>Vanilla</taxon>
    </lineage>
</organism>
<keyword evidence="4 6" id="KW-0175">Coiled coil</keyword>
<dbReference type="PANTHER" id="PTHR37739:SF14">
    <property type="entry name" value="KINESIN-LIKE PROTEIN KIN-12E"/>
    <property type="match status" value="1"/>
</dbReference>
<evidence type="ECO:0000313" key="7">
    <source>
        <dbReference type="EMBL" id="KAG0468922.1"/>
    </source>
</evidence>
<feature type="coiled-coil region" evidence="6">
    <location>
        <begin position="179"/>
        <end position="213"/>
    </location>
</feature>
<feature type="coiled-coil region" evidence="6">
    <location>
        <begin position="313"/>
        <end position="361"/>
    </location>
</feature>
<evidence type="ECO:0000313" key="8">
    <source>
        <dbReference type="Proteomes" id="UP000639772"/>
    </source>
</evidence>
<evidence type="ECO:0000256" key="5">
    <source>
        <dbReference type="ARBA" id="ARBA00023175"/>
    </source>
</evidence>
<feature type="coiled-coil region" evidence="6">
    <location>
        <begin position="589"/>
        <end position="651"/>
    </location>
</feature>
<keyword evidence="3" id="KW-0067">ATP-binding</keyword>
<feature type="coiled-coil region" evidence="6">
    <location>
        <begin position="68"/>
        <end position="122"/>
    </location>
</feature>
<dbReference type="AlphaFoldDB" id="A0A835UP75"/>
<evidence type="ECO:0000256" key="1">
    <source>
        <dbReference type="ARBA" id="ARBA00022701"/>
    </source>
</evidence>
<sequence>MKLLLFAALRRIHDKEDELKALAAERVAADQLVIHRTEEVRNLKLRLRFREDAIKRLGALASEKLLPEAHILQEKEELLKEVEVLRNQIERNPEVTRFAMENMQLREELRRLKSFVEDGEREKMNEQISILQDKLLEALDWKLMHEKTSQSNSLFTWDSFAKEENEFLRMEAIQNHREVEALRKSLTDSLEAKEKLERRVDELTSQLEEQKEAGYQNMPAASDDQMELKEMVDAIAVASQREAEAHETAITLARENDVLRMKIKVLVEDNNRIMEPCGSFDANAATNGTCDAYLVHGEAEEKQQHDYLEDEKVRDMEHQLNEMLEENEKLMALYEKAMQERDDFKRMLAAYELARSEARDESSCPEKLVEVDETILQKQNEGDFVEEHGRQLSEMMPSAVKAKLDLIAEKLVVVHNVLKLSGLLERTAIDMKAIHSRLDDVFSSIFVKQQEATALVFAASNLQETRMVIDNKFSSLKTGLQKFSSKLHYLEEREVEAKDKLDSCLALLNQKKEELTNLIDLKSKVDITCVKARQSESELKNKIDCLKSQLQVTEARRKESEGVLFSIDNLENSRCSEPEGLNIGKASDLLRLEEERAKNAMEMKKLREKQMSVQKTVVKSSSVSESLNAKIEKLESLIESELALSQEAEAAWLTVAEEKQMLCRMMEEGMVELGKVVVDYQECLFGVDRKQGELLLCGALMQEEMKGMEEMKIMQKMALEDLHSWVVDNRCSSEQVEEQLEQVLGSITGIKVLLHGCT</sequence>
<dbReference type="GO" id="GO:0005524">
    <property type="term" value="F:ATP binding"/>
    <property type="evidence" value="ECO:0007669"/>
    <property type="project" value="UniProtKB-KW"/>
</dbReference>
<name>A0A835UP75_VANPL</name>
<dbReference type="InterPro" id="IPR044986">
    <property type="entry name" value="KIF15/KIN-12"/>
</dbReference>
<dbReference type="GO" id="GO:0005874">
    <property type="term" value="C:microtubule"/>
    <property type="evidence" value="ECO:0007669"/>
    <property type="project" value="UniProtKB-KW"/>
</dbReference>
<accession>A0A835UP75</accession>
<protein>
    <submittedName>
        <fullName evidence="7">Uncharacterized protein</fullName>
    </submittedName>
</protein>
<evidence type="ECO:0000256" key="4">
    <source>
        <dbReference type="ARBA" id="ARBA00023054"/>
    </source>
</evidence>
<keyword evidence="1" id="KW-0493">Microtubule</keyword>
<evidence type="ECO:0000256" key="2">
    <source>
        <dbReference type="ARBA" id="ARBA00022741"/>
    </source>
</evidence>
<proteinExistence type="predicted"/>
<dbReference type="EMBL" id="JADCNM010000009">
    <property type="protein sequence ID" value="KAG0468922.1"/>
    <property type="molecule type" value="Genomic_DNA"/>
</dbReference>